<name>F4MST7_ANISI</name>
<dbReference type="InterPro" id="IPR042185">
    <property type="entry name" value="Serpin_sf_2"/>
</dbReference>
<dbReference type="InterPro" id="IPR000215">
    <property type="entry name" value="Serpin_fam"/>
</dbReference>
<feature type="signal peptide" evidence="3">
    <location>
        <begin position="1"/>
        <end position="25"/>
    </location>
</feature>
<dbReference type="PANTHER" id="PTHR11461:SF211">
    <property type="entry name" value="GH10112P-RELATED"/>
    <property type="match status" value="1"/>
</dbReference>
<dbReference type="InterPro" id="IPR042178">
    <property type="entry name" value="Serpin_sf_1"/>
</dbReference>
<comment type="similarity">
    <text evidence="1 2">Belongs to the serpin family.</text>
</comment>
<sequence length="397" mass="44611">MMTALPFLTLLGMFLLMEGVIVVQGQQTIDDAQADFAWNLLEASGPQTQFIVLSPFSISIALAMVYAGAEGNTKTQIGNTIAKGVNNDSALIDYFSSAAEQMDKTTAGFQLNTANKVYIQDKFEILKSFENIIKQKFASEIQQVDFAANRETAELINAWVEKKTNSRIRNLVQPQMLSAQTAMALINAIYFKGDWKTKFNAESTTKKMFHAFENSDREVDMMAITSGFSYAETEDVQVLELPYKDPETFMYVFLPTERFGLRQFEKSMNGEKIMQLMNGCMPRNKIIVELPKFKLDGQLRLNKVLEELGIRDAFDAEKANFDGISKNDSLVVSDVVHKANVEVNEEGSEAAAATGLFMVFRSSRPMPVTPPIRFIADHPFIFTIVSQNRILFIGRFH</sequence>
<dbReference type="SMART" id="SM00093">
    <property type="entry name" value="SERPIN"/>
    <property type="match status" value="1"/>
</dbReference>
<organism evidence="5">
    <name type="scientific">Anisakis simplex</name>
    <name type="common">Herring worm</name>
    <dbReference type="NCBI Taxonomy" id="6269"/>
    <lineage>
        <taxon>Eukaryota</taxon>
        <taxon>Metazoa</taxon>
        <taxon>Ecdysozoa</taxon>
        <taxon>Nematoda</taxon>
        <taxon>Chromadorea</taxon>
        <taxon>Rhabditida</taxon>
        <taxon>Spirurina</taxon>
        <taxon>Ascaridomorpha</taxon>
        <taxon>Ascaridoidea</taxon>
        <taxon>Anisakidae</taxon>
        <taxon>Anisakis</taxon>
        <taxon>Anisakis simplex complex</taxon>
    </lineage>
</organism>
<evidence type="ECO:0000256" key="2">
    <source>
        <dbReference type="RuleBase" id="RU000411"/>
    </source>
</evidence>
<dbReference type="SUPFAM" id="SSF56574">
    <property type="entry name" value="Serpins"/>
    <property type="match status" value="1"/>
</dbReference>
<accession>F4MST7</accession>
<dbReference type="PANTHER" id="PTHR11461">
    <property type="entry name" value="SERINE PROTEASE INHIBITOR, SERPIN"/>
    <property type="match status" value="1"/>
</dbReference>
<feature type="domain" description="Serpin" evidence="4">
    <location>
        <begin position="39"/>
        <end position="397"/>
    </location>
</feature>
<evidence type="ECO:0000259" key="4">
    <source>
        <dbReference type="SMART" id="SM00093"/>
    </source>
</evidence>
<dbReference type="AlphaFoldDB" id="F4MST7"/>
<dbReference type="GO" id="GO:0005615">
    <property type="term" value="C:extracellular space"/>
    <property type="evidence" value="ECO:0007669"/>
    <property type="project" value="InterPro"/>
</dbReference>
<protein>
    <submittedName>
        <fullName evidence="5">ANISERP protein</fullName>
    </submittedName>
</protein>
<dbReference type="Gene3D" id="3.30.497.10">
    <property type="entry name" value="Antithrombin, subunit I, domain 2"/>
    <property type="match status" value="1"/>
</dbReference>
<evidence type="ECO:0000256" key="3">
    <source>
        <dbReference type="SAM" id="SignalP"/>
    </source>
</evidence>
<proteinExistence type="evidence at transcript level"/>
<keyword evidence="3" id="KW-0732">Signal</keyword>
<dbReference type="Gene3D" id="2.30.39.10">
    <property type="entry name" value="Alpha-1-antitrypsin, domain 1"/>
    <property type="match status" value="1"/>
</dbReference>
<dbReference type="InterPro" id="IPR023795">
    <property type="entry name" value="Serpin_CS"/>
</dbReference>
<dbReference type="InterPro" id="IPR036186">
    <property type="entry name" value="Serpin_sf"/>
</dbReference>
<reference evidence="5" key="1">
    <citation type="submission" date="2010-09" db="EMBL/GenBank/DDBJ databases">
        <title>Identification, and Biochemical and Structural Characterization of a Novel Anisakis simplex Serpin that Inhibits Human Thrombin .</title>
        <authorList>
            <person name="Valdivieso E."/>
            <person name="Perteguer M.J."/>
            <person name="Rodriguez E."/>
            <person name="Gomez-Puertas P."/>
            <person name="Ubeira F.M."/>
            <person name="Garate T."/>
        </authorList>
    </citation>
    <scope>NUCLEOTIDE SEQUENCE</scope>
    <source>
        <tissue evidence="5">Larvae</tissue>
    </source>
</reference>
<dbReference type="GO" id="GO:0004867">
    <property type="term" value="F:serine-type endopeptidase inhibitor activity"/>
    <property type="evidence" value="ECO:0007669"/>
    <property type="project" value="InterPro"/>
</dbReference>
<evidence type="ECO:0000256" key="1">
    <source>
        <dbReference type="ARBA" id="ARBA00009500"/>
    </source>
</evidence>
<gene>
    <name evidence="5" type="primary">aniserp</name>
</gene>
<dbReference type="InterPro" id="IPR023796">
    <property type="entry name" value="Serpin_dom"/>
</dbReference>
<dbReference type="CDD" id="cd19581">
    <property type="entry name" value="serpinL_nematode"/>
    <property type="match status" value="1"/>
</dbReference>
<evidence type="ECO:0000313" key="5">
    <source>
        <dbReference type="EMBL" id="CBX25525.1"/>
    </source>
</evidence>
<feature type="chain" id="PRO_5003311523" evidence="3">
    <location>
        <begin position="26"/>
        <end position="397"/>
    </location>
</feature>
<dbReference type="EMBL" id="FR694897">
    <property type="protein sequence ID" value="CBX25525.1"/>
    <property type="molecule type" value="mRNA"/>
</dbReference>
<dbReference type="PROSITE" id="PS00284">
    <property type="entry name" value="SERPIN"/>
    <property type="match status" value="1"/>
</dbReference>
<dbReference type="Pfam" id="PF00079">
    <property type="entry name" value="Serpin"/>
    <property type="match status" value="1"/>
</dbReference>